<dbReference type="GO" id="GO:0120048">
    <property type="term" value="F:U6 snRNA (adenine-(43)-N(6))-methyltransferase activity"/>
    <property type="evidence" value="ECO:0007669"/>
    <property type="project" value="UniProtKB-EC"/>
</dbReference>
<keyword evidence="9" id="KW-1185">Reference proteome</keyword>
<keyword evidence="5 6" id="KW-0949">S-adenosyl-L-methionine</keyword>
<evidence type="ECO:0000256" key="5">
    <source>
        <dbReference type="ARBA" id="ARBA00022691"/>
    </source>
</evidence>
<dbReference type="AlphaFoldDB" id="A0AAW0YRP9"/>
<dbReference type="SUPFAM" id="SSF53335">
    <property type="entry name" value="S-adenosyl-L-methionine-dependent methyltransferases"/>
    <property type="match status" value="1"/>
</dbReference>
<dbReference type="PANTHER" id="PTHR13393">
    <property type="entry name" value="SAM-DEPENDENT METHYLTRANSFERASE"/>
    <property type="match status" value="1"/>
</dbReference>
<reference evidence="8 9" key="1">
    <citation type="journal article" date="2024" name="BMC Genomics">
        <title>Genome assembly of redclaw crayfish (Cherax quadricarinatus) provides insights into its immune adaptation and hypoxia tolerance.</title>
        <authorList>
            <person name="Liu Z."/>
            <person name="Zheng J."/>
            <person name="Li H."/>
            <person name="Fang K."/>
            <person name="Wang S."/>
            <person name="He J."/>
            <person name="Zhou D."/>
            <person name="Weng S."/>
            <person name="Chi M."/>
            <person name="Gu Z."/>
            <person name="He J."/>
            <person name="Li F."/>
            <person name="Wang M."/>
        </authorList>
    </citation>
    <scope>NUCLEOTIDE SEQUENCE [LARGE SCALE GENOMIC DNA]</scope>
    <source>
        <strain evidence="8">ZL_2023a</strain>
    </source>
</reference>
<keyword evidence="4" id="KW-0808">Transferase</keyword>
<comment type="caution">
    <text evidence="8">The sequence shown here is derived from an EMBL/GenBank/DDBJ whole genome shotgun (WGS) entry which is preliminary data.</text>
</comment>
<accession>A0AAW0YRP9</accession>
<feature type="region of interest" description="Disordered" evidence="7">
    <location>
        <begin position="436"/>
        <end position="481"/>
    </location>
</feature>
<dbReference type="PIRSF" id="PIRSF037350">
    <property type="entry name" value="Mtase_ZK1128_prd"/>
    <property type="match status" value="1"/>
</dbReference>
<organism evidence="8 9">
    <name type="scientific">Cherax quadricarinatus</name>
    <name type="common">Australian red claw crayfish</name>
    <dbReference type="NCBI Taxonomy" id="27406"/>
    <lineage>
        <taxon>Eukaryota</taxon>
        <taxon>Metazoa</taxon>
        <taxon>Ecdysozoa</taxon>
        <taxon>Arthropoda</taxon>
        <taxon>Crustacea</taxon>
        <taxon>Multicrustacea</taxon>
        <taxon>Malacostraca</taxon>
        <taxon>Eumalacostraca</taxon>
        <taxon>Eucarida</taxon>
        <taxon>Decapoda</taxon>
        <taxon>Pleocyemata</taxon>
        <taxon>Astacidea</taxon>
        <taxon>Parastacoidea</taxon>
        <taxon>Parastacidae</taxon>
        <taxon>Cherax</taxon>
    </lineage>
</organism>
<comment type="similarity">
    <text evidence="1">Belongs to the methyltransferase superfamily. METTL16/RlmF family.</text>
</comment>
<feature type="binding site" evidence="6">
    <location>
        <position position="90"/>
    </location>
    <ligand>
        <name>S-adenosyl-L-methionine</name>
        <dbReference type="ChEBI" id="CHEBI:59789"/>
    </ligand>
</feature>
<evidence type="ECO:0000256" key="3">
    <source>
        <dbReference type="ARBA" id="ARBA00022603"/>
    </source>
</evidence>
<evidence type="ECO:0000256" key="4">
    <source>
        <dbReference type="ARBA" id="ARBA00022679"/>
    </source>
</evidence>
<evidence type="ECO:0000256" key="1">
    <source>
        <dbReference type="ARBA" id="ARBA00005878"/>
    </source>
</evidence>
<dbReference type="GO" id="GO:0070475">
    <property type="term" value="P:rRNA base methylation"/>
    <property type="evidence" value="ECO:0007669"/>
    <property type="project" value="TreeGrafter"/>
</dbReference>
<feature type="binding site" evidence="6">
    <location>
        <position position="142"/>
    </location>
    <ligand>
        <name>S-adenosyl-L-methionine</name>
        <dbReference type="ChEBI" id="CHEBI:59789"/>
    </ligand>
</feature>
<dbReference type="Gene3D" id="3.40.50.150">
    <property type="entry name" value="Vaccinia Virus protein VP39"/>
    <property type="match status" value="1"/>
</dbReference>
<feature type="compositionally biased region" description="Low complexity" evidence="7">
    <location>
        <begin position="452"/>
        <end position="466"/>
    </location>
</feature>
<evidence type="ECO:0000313" key="9">
    <source>
        <dbReference type="Proteomes" id="UP001445076"/>
    </source>
</evidence>
<proteinExistence type="inferred from homology"/>
<evidence type="ECO:0000313" key="8">
    <source>
        <dbReference type="EMBL" id="KAK8754206.1"/>
    </source>
</evidence>
<feature type="binding site" evidence="6">
    <location>
        <position position="119"/>
    </location>
    <ligand>
        <name>S-adenosyl-L-methionine</name>
        <dbReference type="ChEBI" id="CHEBI:59789"/>
    </ligand>
</feature>
<keyword evidence="3" id="KW-0489">Methyltransferase</keyword>
<protein>
    <recommendedName>
        <fullName evidence="2">U6 snRNA m(6)A methyltransferase</fullName>
        <ecNumber evidence="2">2.1.1.346</ecNumber>
    </recommendedName>
</protein>
<evidence type="ECO:0000256" key="2">
    <source>
        <dbReference type="ARBA" id="ARBA00012166"/>
    </source>
</evidence>
<dbReference type="EMBL" id="JARKIK010000001">
    <property type="protein sequence ID" value="KAK8754206.1"/>
    <property type="molecule type" value="Genomic_DNA"/>
</dbReference>
<dbReference type="Pfam" id="PF05971">
    <property type="entry name" value="Methyltransf_10"/>
    <property type="match status" value="2"/>
</dbReference>
<dbReference type="InterPro" id="IPR017182">
    <property type="entry name" value="METTL16/PsiM"/>
</dbReference>
<dbReference type="InterPro" id="IPR029063">
    <property type="entry name" value="SAM-dependent_MTases_sf"/>
</dbReference>
<sequence length="614" mass="69432">MAPEKKFVSSKLNKFMHPRNPYRTPPSFKKLSMKFPEFRAYCTYDVSGKVHLDFKNPRAVRALTTSLLDQDFDLKVSIPDDRLVPTLPLRLNYLLWIEDLLTHAAHYDSEHFVLAIDIGVGAACVYPLLGAKRFGWCFVGTESDQLSFTSAHTNVQNNNLQDKIFLKKVESNIIFKDVIGEEKVKSWTLECKLRSKVDIAECSKKCAECEPQASQLNPQNEVNFDEGQVKAEIKKTEECSTYLYDFTMCNPPFFSCEEETDTMKKSKKDRGEPLSAPTGAIHEKVTEGGEISFITKMIEESQLFKDKIRIFTTLIGTKAHIKLIKNALSTASPSCSVLTEFCQGRTMRWGVAWTFDPSLKLNQVKSKKDMATNKPLILMMPRSLMSVYSVPSAWNMINKWLHHLKVKVQVLKSSKYFISVNVKAFKATWLHQRRKERQNMRRGVGASNGNMNIDGNNSEIIENGNGRSSKRKREAGAETCGDHDGEMMMKVNICTDRDFKTNRCSEAIPKNQSSLDCSLTSSHLGSPHSISVKEIPQNHSKQENLKLTQGKDKLQNLNKGKQERLESILRCNLQVKQSGALISLEAFYLGGSSGKDGLNQLLQFMRNQLAKPTV</sequence>
<evidence type="ECO:0000256" key="7">
    <source>
        <dbReference type="SAM" id="MobiDB-lite"/>
    </source>
</evidence>
<gene>
    <name evidence="8" type="ORF">OTU49_014889</name>
</gene>
<dbReference type="InterPro" id="IPR010286">
    <property type="entry name" value="METTL16/RlmF"/>
</dbReference>
<name>A0AAW0YRP9_CHEQU</name>
<dbReference type="Proteomes" id="UP001445076">
    <property type="component" value="Unassembled WGS sequence"/>
</dbReference>
<dbReference type="PANTHER" id="PTHR13393:SF0">
    <property type="entry name" value="RNA N6-ADENOSINE-METHYLTRANSFERASE METTL16"/>
    <property type="match status" value="1"/>
</dbReference>
<feature type="binding site" evidence="6">
    <location>
        <position position="250"/>
    </location>
    <ligand>
        <name>S-adenosyl-L-methionine</name>
        <dbReference type="ChEBI" id="CHEBI:59789"/>
    </ligand>
</feature>
<dbReference type="EC" id="2.1.1.346" evidence="2"/>
<dbReference type="GO" id="GO:0005634">
    <property type="term" value="C:nucleus"/>
    <property type="evidence" value="ECO:0007669"/>
    <property type="project" value="TreeGrafter"/>
</dbReference>
<evidence type="ECO:0000256" key="6">
    <source>
        <dbReference type="PIRSR" id="PIRSR037350-1"/>
    </source>
</evidence>